<evidence type="ECO:0000256" key="8">
    <source>
        <dbReference type="ARBA" id="ARBA00023235"/>
    </source>
</evidence>
<evidence type="ECO:0000256" key="4">
    <source>
        <dbReference type="ARBA" id="ARBA00022801"/>
    </source>
</evidence>
<comment type="catalytic activity">
    <reaction evidence="9">
        <text>Couples ATP hydrolysis with the unwinding of duplex DNA by translocating in the 3'-5' direction.</text>
        <dbReference type="EC" id="5.6.2.4"/>
    </reaction>
</comment>
<dbReference type="InterPro" id="IPR004589">
    <property type="entry name" value="DNA_helicase_ATP-dep_RecQ"/>
</dbReference>
<dbReference type="InterPro" id="IPR029057">
    <property type="entry name" value="PRTase-like"/>
</dbReference>
<reference evidence="15 16" key="1">
    <citation type="submission" date="2020-08" db="EMBL/GenBank/DDBJ databases">
        <title>A Genomic Blueprint of the Chicken Gut Microbiome.</title>
        <authorList>
            <person name="Gilroy R."/>
            <person name="Ravi A."/>
            <person name="Getino M."/>
            <person name="Pursley I."/>
            <person name="Horton D.L."/>
            <person name="Alikhan N.-F."/>
            <person name="Baker D."/>
            <person name="Gharbi K."/>
            <person name="Hall N."/>
            <person name="Watson M."/>
            <person name="Adriaenssens E.M."/>
            <person name="Foster-Nyarko E."/>
            <person name="Jarju S."/>
            <person name="Secka A."/>
            <person name="Antonio M."/>
            <person name="Oren A."/>
            <person name="Chaudhuri R."/>
            <person name="La Ragione R.M."/>
            <person name="Hildebrand F."/>
            <person name="Pallen M.J."/>
        </authorList>
    </citation>
    <scope>NUCLEOTIDE SEQUENCE [LARGE SCALE GENOMIC DNA]</scope>
    <source>
        <strain evidence="15 16">Sa4CUA7</strain>
    </source>
</reference>
<dbReference type="Pfam" id="PF16124">
    <property type="entry name" value="RecQ_Zn_bind"/>
    <property type="match status" value="1"/>
</dbReference>
<sequence>MTSTVRAQALDVLHALVGRDDAEFHDGQFEAIEALVDGGRRALVVQRTGWGKSAVYFVATLLLRRRGAGPTVLVSPLLALMRDQIAAARRAGVRAVAINSTNAHEWHDVLAQLDRGEVDVLLVSPERLNNPSFREEQLPQLVPRIGLLVVDEAHCISDWGHDFRPDYRRLRDLIARIPAGVPVLATTATANSRVVADVAEQLGTLDQATGSPEVLVIRGPLARTSLRLGVLRLPDAPSRLAWLISHLADLPGSGIIYTLTVAAANDTARLLRDRGYDVRAYTGQTDPDEREEAETLLKQNRVKALVATSALGMGLDKPDLGFVVHLGAPSSPVSYYQQVGRAGRATASADVLLLPGAEDREIWHYFATASMPDRERAERVLSALSASGGPLSTPALEALVDIRRTPLELLLKVLDVDGAVARTKGGWIATGRPWTYDEDRYRRIAAERLAEQQHMIDYEQTGACRMEFLQRALDDDTATPCGRCDNCAGAWFPLSIGDDATQAASAALDRVGVPIEPRRQWPTGGDSLGVPVRGRIPADEQSDEGRALARLTDLGWGGTLREMFAAGAADAPVPPNVAAACVRVLADWGWAERPVAVVAMPSRSRPQLVGTLARGIAEIGRMPFLGTLDLVEGGPTGAPGGNSAFRLAGVWGRFSAAGLDVPAAPVLLVDDLVDSRWTLTIAARELRRAGATAVLPFALALRG</sequence>
<name>A0ABR8S2E1_9MICO</name>
<evidence type="ECO:0000256" key="11">
    <source>
        <dbReference type="ARBA" id="ARBA00044535"/>
    </source>
</evidence>
<organism evidence="15 16">
    <name type="scientific">Microbacterium pullorum</name>
    <dbReference type="NCBI Taxonomy" id="2762236"/>
    <lineage>
        <taxon>Bacteria</taxon>
        <taxon>Bacillati</taxon>
        <taxon>Actinomycetota</taxon>
        <taxon>Actinomycetes</taxon>
        <taxon>Micrococcales</taxon>
        <taxon>Microbacteriaceae</taxon>
        <taxon>Microbacterium</taxon>
    </lineage>
</organism>
<keyword evidence="6" id="KW-0067">ATP-binding</keyword>
<keyword evidence="7" id="KW-0238">DNA-binding</keyword>
<dbReference type="Pfam" id="PF00270">
    <property type="entry name" value="DEAD"/>
    <property type="match status" value="1"/>
</dbReference>
<dbReference type="Pfam" id="PF00271">
    <property type="entry name" value="Helicase_C"/>
    <property type="match status" value="1"/>
</dbReference>
<evidence type="ECO:0000256" key="12">
    <source>
        <dbReference type="ARBA" id="ARBA00044550"/>
    </source>
</evidence>
<dbReference type="PROSITE" id="PS51192">
    <property type="entry name" value="HELICASE_ATP_BIND_1"/>
    <property type="match status" value="1"/>
</dbReference>
<evidence type="ECO:0000256" key="10">
    <source>
        <dbReference type="ARBA" id="ARBA00034808"/>
    </source>
</evidence>
<dbReference type="SUPFAM" id="SSF53271">
    <property type="entry name" value="PRTase-like"/>
    <property type="match status" value="1"/>
</dbReference>
<evidence type="ECO:0000256" key="2">
    <source>
        <dbReference type="ARBA" id="ARBA00022723"/>
    </source>
</evidence>
<dbReference type="InterPro" id="IPR032284">
    <property type="entry name" value="RecQ_Zn-bd"/>
</dbReference>
<dbReference type="SMART" id="SM00487">
    <property type="entry name" value="DEXDc"/>
    <property type="match status" value="1"/>
</dbReference>
<evidence type="ECO:0000256" key="6">
    <source>
        <dbReference type="ARBA" id="ARBA00022840"/>
    </source>
</evidence>
<comment type="caution">
    <text evidence="15">The sequence shown here is derived from an EMBL/GenBank/DDBJ whole genome shotgun (WGS) entry which is preliminary data.</text>
</comment>
<keyword evidence="16" id="KW-1185">Reference proteome</keyword>
<dbReference type="Proteomes" id="UP000648352">
    <property type="component" value="Unassembled WGS sequence"/>
</dbReference>
<keyword evidence="8" id="KW-0413">Isomerase</keyword>
<feature type="domain" description="Helicase C-terminal" evidence="14">
    <location>
        <begin position="239"/>
        <end position="387"/>
    </location>
</feature>
<evidence type="ECO:0000313" key="16">
    <source>
        <dbReference type="Proteomes" id="UP000648352"/>
    </source>
</evidence>
<protein>
    <recommendedName>
        <fullName evidence="11">ATP-dependent DNA helicase RecQ</fullName>
        <ecNumber evidence="10">5.6.2.4</ecNumber>
    </recommendedName>
    <alternativeName>
        <fullName evidence="12">DNA 3'-5' helicase RecQ</fullName>
    </alternativeName>
</protein>
<evidence type="ECO:0000313" key="15">
    <source>
        <dbReference type="EMBL" id="MBD7957640.1"/>
    </source>
</evidence>
<keyword evidence="3" id="KW-0547">Nucleotide-binding</keyword>
<dbReference type="GO" id="GO:0003678">
    <property type="term" value="F:DNA helicase activity"/>
    <property type="evidence" value="ECO:0007669"/>
    <property type="project" value="UniProtKB-EC"/>
</dbReference>
<dbReference type="PANTHER" id="PTHR13710:SF105">
    <property type="entry name" value="ATP-DEPENDENT DNA HELICASE Q1"/>
    <property type="match status" value="1"/>
</dbReference>
<evidence type="ECO:0000256" key="7">
    <source>
        <dbReference type="ARBA" id="ARBA00023125"/>
    </source>
</evidence>
<dbReference type="EMBL" id="JACSQP010000004">
    <property type="protein sequence ID" value="MBD7957640.1"/>
    <property type="molecule type" value="Genomic_DNA"/>
</dbReference>
<evidence type="ECO:0000256" key="1">
    <source>
        <dbReference type="ARBA" id="ARBA00005446"/>
    </source>
</evidence>
<dbReference type="SUPFAM" id="SSF52540">
    <property type="entry name" value="P-loop containing nucleoside triphosphate hydrolases"/>
    <property type="match status" value="1"/>
</dbReference>
<comment type="similarity">
    <text evidence="1">Belongs to the helicase family. RecQ subfamily.</text>
</comment>
<evidence type="ECO:0000256" key="3">
    <source>
        <dbReference type="ARBA" id="ARBA00022741"/>
    </source>
</evidence>
<dbReference type="InterPro" id="IPR000836">
    <property type="entry name" value="PRTase_dom"/>
</dbReference>
<feature type="domain" description="Helicase ATP-binding" evidence="13">
    <location>
        <begin position="33"/>
        <end position="208"/>
    </location>
</feature>
<gene>
    <name evidence="15" type="ORF">H9651_08310</name>
</gene>
<dbReference type="CDD" id="cd06223">
    <property type="entry name" value="PRTases_typeI"/>
    <property type="match status" value="1"/>
</dbReference>
<keyword evidence="5 15" id="KW-0347">Helicase</keyword>
<proteinExistence type="inferred from homology"/>
<dbReference type="GO" id="GO:0016787">
    <property type="term" value="F:hydrolase activity"/>
    <property type="evidence" value="ECO:0007669"/>
    <property type="project" value="UniProtKB-KW"/>
</dbReference>
<dbReference type="InterPro" id="IPR014001">
    <property type="entry name" value="Helicase_ATP-bd"/>
</dbReference>
<keyword evidence="4 15" id="KW-0378">Hydrolase</keyword>
<dbReference type="InterPro" id="IPR011545">
    <property type="entry name" value="DEAD/DEAH_box_helicase_dom"/>
</dbReference>
<accession>A0ABR8S2E1</accession>
<evidence type="ECO:0000256" key="9">
    <source>
        <dbReference type="ARBA" id="ARBA00034617"/>
    </source>
</evidence>
<dbReference type="NCBIfam" id="TIGR00614">
    <property type="entry name" value="recQ_fam"/>
    <property type="match status" value="1"/>
</dbReference>
<dbReference type="PROSITE" id="PS00690">
    <property type="entry name" value="DEAH_ATP_HELICASE"/>
    <property type="match status" value="1"/>
</dbReference>
<dbReference type="EC" id="5.6.2.4" evidence="10"/>
<dbReference type="InterPro" id="IPR027417">
    <property type="entry name" value="P-loop_NTPase"/>
</dbReference>
<dbReference type="PANTHER" id="PTHR13710">
    <property type="entry name" value="DNA HELICASE RECQ FAMILY MEMBER"/>
    <property type="match status" value="1"/>
</dbReference>
<evidence type="ECO:0000259" key="14">
    <source>
        <dbReference type="PROSITE" id="PS51194"/>
    </source>
</evidence>
<dbReference type="PROSITE" id="PS51194">
    <property type="entry name" value="HELICASE_CTER"/>
    <property type="match status" value="1"/>
</dbReference>
<evidence type="ECO:0000256" key="5">
    <source>
        <dbReference type="ARBA" id="ARBA00022806"/>
    </source>
</evidence>
<dbReference type="InterPro" id="IPR001650">
    <property type="entry name" value="Helicase_C-like"/>
</dbReference>
<evidence type="ECO:0000259" key="13">
    <source>
        <dbReference type="PROSITE" id="PS51192"/>
    </source>
</evidence>
<keyword evidence="2" id="KW-0479">Metal-binding</keyword>
<dbReference type="RefSeq" id="WP_191718819.1">
    <property type="nucleotide sequence ID" value="NZ_JACSQP010000004.1"/>
</dbReference>
<dbReference type="InterPro" id="IPR002464">
    <property type="entry name" value="DNA/RNA_helicase_DEAH_CS"/>
</dbReference>
<dbReference type="Gene3D" id="3.40.50.300">
    <property type="entry name" value="P-loop containing nucleotide triphosphate hydrolases"/>
    <property type="match status" value="2"/>
</dbReference>
<dbReference type="SMART" id="SM00490">
    <property type="entry name" value="HELICc"/>
    <property type="match status" value="1"/>
</dbReference>